<comment type="catalytic activity">
    <reaction evidence="9 10">
        <text>tRNA(Tyr) + L-tyrosine + ATP = L-tyrosyl-tRNA(Tyr) + AMP + diphosphate + H(+)</text>
        <dbReference type="Rhea" id="RHEA:10220"/>
        <dbReference type="Rhea" id="RHEA-COMP:9706"/>
        <dbReference type="Rhea" id="RHEA-COMP:9707"/>
        <dbReference type="ChEBI" id="CHEBI:15378"/>
        <dbReference type="ChEBI" id="CHEBI:30616"/>
        <dbReference type="ChEBI" id="CHEBI:33019"/>
        <dbReference type="ChEBI" id="CHEBI:58315"/>
        <dbReference type="ChEBI" id="CHEBI:78442"/>
        <dbReference type="ChEBI" id="CHEBI:78536"/>
        <dbReference type="ChEBI" id="CHEBI:456215"/>
        <dbReference type="EC" id="6.1.1.1"/>
    </reaction>
</comment>
<dbReference type="AlphaFoldDB" id="A0A431VUY5"/>
<dbReference type="Proteomes" id="UP000277766">
    <property type="component" value="Unassembled WGS sequence"/>
</dbReference>
<dbReference type="Pfam" id="PF22421">
    <property type="entry name" value="SYY_C-terminal"/>
    <property type="match status" value="1"/>
</dbReference>
<keyword evidence="8 10" id="KW-0030">Aminoacyl-tRNA synthetase</keyword>
<comment type="subcellular location">
    <subcellularLocation>
        <location evidence="10">Cytoplasm</location>
    </subcellularLocation>
</comment>
<proteinExistence type="inferred from homology"/>
<accession>A0A431VUY5</accession>
<dbReference type="PRINTS" id="PR01040">
    <property type="entry name" value="TRNASYNTHTYR"/>
</dbReference>
<dbReference type="FunFam" id="1.10.240.10:FF:000013">
    <property type="entry name" value="Tyrosine--tRNA ligase"/>
    <property type="match status" value="1"/>
</dbReference>
<dbReference type="InterPro" id="IPR054608">
    <property type="entry name" value="SYY-like_C"/>
</dbReference>
<dbReference type="GO" id="GO:0005524">
    <property type="term" value="F:ATP binding"/>
    <property type="evidence" value="ECO:0007669"/>
    <property type="project" value="UniProtKB-UniRule"/>
</dbReference>
<dbReference type="EC" id="6.1.1.1" evidence="10"/>
<keyword evidence="5 10" id="KW-0067">ATP-binding</keyword>
<dbReference type="OrthoDB" id="9804243at2"/>
<evidence type="ECO:0000256" key="3">
    <source>
        <dbReference type="ARBA" id="ARBA00022598"/>
    </source>
</evidence>
<evidence type="ECO:0000256" key="10">
    <source>
        <dbReference type="HAMAP-Rule" id="MF_02007"/>
    </source>
</evidence>
<dbReference type="InterPro" id="IPR024108">
    <property type="entry name" value="Tyr-tRNA-ligase_bac_2"/>
</dbReference>
<evidence type="ECO:0000256" key="7">
    <source>
        <dbReference type="ARBA" id="ARBA00022917"/>
    </source>
</evidence>
<feature type="binding site" evidence="10">
    <location>
        <position position="241"/>
    </location>
    <ligand>
        <name>ATP</name>
        <dbReference type="ChEBI" id="CHEBI:30616"/>
    </ligand>
</feature>
<dbReference type="NCBIfam" id="TIGR00234">
    <property type="entry name" value="tyrS"/>
    <property type="match status" value="1"/>
</dbReference>
<feature type="short sequence motif" description="'HIGH' region" evidence="10">
    <location>
        <begin position="52"/>
        <end position="61"/>
    </location>
</feature>
<evidence type="ECO:0000256" key="8">
    <source>
        <dbReference type="ARBA" id="ARBA00023146"/>
    </source>
</evidence>
<keyword evidence="2 10" id="KW-0963">Cytoplasm</keyword>
<dbReference type="Gene3D" id="1.10.240.10">
    <property type="entry name" value="Tyrosyl-Transfer RNA Synthetase"/>
    <property type="match status" value="1"/>
</dbReference>
<dbReference type="GO" id="GO:0006437">
    <property type="term" value="P:tyrosyl-tRNA aminoacylation"/>
    <property type="evidence" value="ECO:0007669"/>
    <property type="project" value="UniProtKB-UniRule"/>
</dbReference>
<dbReference type="EMBL" id="RXPE01000012">
    <property type="protein sequence ID" value="RTR27046.1"/>
    <property type="molecule type" value="Genomic_DNA"/>
</dbReference>
<evidence type="ECO:0000256" key="2">
    <source>
        <dbReference type="ARBA" id="ARBA00022490"/>
    </source>
</evidence>
<dbReference type="PANTHER" id="PTHR11766:SF1">
    <property type="entry name" value="TYROSINE--TRNA LIGASE"/>
    <property type="match status" value="1"/>
</dbReference>
<name>A0A431VUY5_9DEIO</name>
<dbReference type="InterPro" id="IPR002307">
    <property type="entry name" value="Tyr-tRNA-ligase"/>
</dbReference>
<comment type="similarity">
    <text evidence="10">Belongs to the class-I aminoacyl-tRNA synthetase family. TyrS type 2 subfamily.</text>
</comment>
<dbReference type="GO" id="GO:0003723">
    <property type="term" value="F:RNA binding"/>
    <property type="evidence" value="ECO:0007669"/>
    <property type="project" value="UniProtKB-KW"/>
</dbReference>
<dbReference type="PROSITE" id="PS50889">
    <property type="entry name" value="S4"/>
    <property type="match status" value="1"/>
</dbReference>
<comment type="function">
    <text evidence="10">Catalyzes the attachment of tyrosine to tRNA(Tyr) in a two-step reaction: tyrosine is first activated by ATP to form Tyr-AMP and then transferred to the acceptor end of tRNA(Tyr).</text>
</comment>
<evidence type="ECO:0000256" key="11">
    <source>
        <dbReference type="PROSITE-ProRule" id="PRU00182"/>
    </source>
</evidence>
<protein>
    <recommendedName>
        <fullName evidence="10">Tyrosine--tRNA ligase</fullName>
        <ecNumber evidence="10">6.1.1.1</ecNumber>
    </recommendedName>
    <alternativeName>
        <fullName evidence="10">Tyrosyl-tRNA synthetase</fullName>
        <shortName evidence="10">TyrRS</shortName>
    </alternativeName>
</protein>
<evidence type="ECO:0000256" key="1">
    <source>
        <dbReference type="ARBA" id="ARBA00011738"/>
    </source>
</evidence>
<evidence type="ECO:0000256" key="6">
    <source>
        <dbReference type="ARBA" id="ARBA00022884"/>
    </source>
</evidence>
<dbReference type="PANTHER" id="PTHR11766">
    <property type="entry name" value="TYROSYL-TRNA SYNTHETASE"/>
    <property type="match status" value="1"/>
</dbReference>
<comment type="subunit">
    <text evidence="1 10">Homodimer.</text>
</comment>
<evidence type="ECO:0000256" key="9">
    <source>
        <dbReference type="ARBA" id="ARBA00048248"/>
    </source>
</evidence>
<dbReference type="SUPFAM" id="SSF52374">
    <property type="entry name" value="Nucleotidylyl transferase"/>
    <property type="match status" value="1"/>
</dbReference>
<gene>
    <name evidence="10" type="primary">tyrS</name>
    <name evidence="13" type="ORF">EJ104_07135</name>
</gene>
<dbReference type="Pfam" id="PF00579">
    <property type="entry name" value="tRNA-synt_1b"/>
    <property type="match status" value="1"/>
</dbReference>
<evidence type="ECO:0000259" key="12">
    <source>
        <dbReference type="Pfam" id="PF22421"/>
    </source>
</evidence>
<dbReference type="HAMAP" id="MF_02007">
    <property type="entry name" value="Tyr_tRNA_synth_type2"/>
    <property type="match status" value="1"/>
</dbReference>
<keyword evidence="4 10" id="KW-0547">Nucleotide-binding</keyword>
<keyword evidence="6 11" id="KW-0694">RNA-binding</keyword>
<dbReference type="InterPro" id="IPR036986">
    <property type="entry name" value="S4_RNA-bd_sf"/>
</dbReference>
<feature type="short sequence motif" description="'KMSKS' region" evidence="10">
    <location>
        <begin position="238"/>
        <end position="242"/>
    </location>
</feature>
<evidence type="ECO:0000256" key="4">
    <source>
        <dbReference type="ARBA" id="ARBA00022741"/>
    </source>
</evidence>
<dbReference type="InterPro" id="IPR002305">
    <property type="entry name" value="aa-tRNA-synth_Ic"/>
</dbReference>
<dbReference type="SUPFAM" id="SSF55174">
    <property type="entry name" value="Alpha-L RNA-binding motif"/>
    <property type="match status" value="1"/>
</dbReference>
<dbReference type="InterPro" id="IPR024088">
    <property type="entry name" value="Tyr-tRNA-ligase_bac-type"/>
</dbReference>
<keyword evidence="3 10" id="KW-0436">Ligase</keyword>
<evidence type="ECO:0000313" key="13">
    <source>
        <dbReference type="EMBL" id="RTR27046.1"/>
    </source>
</evidence>
<organism evidence="13 14">
    <name type="scientific">Deinococcus radiophilus</name>
    <dbReference type="NCBI Taxonomy" id="32062"/>
    <lineage>
        <taxon>Bacteria</taxon>
        <taxon>Thermotogati</taxon>
        <taxon>Deinococcota</taxon>
        <taxon>Deinococci</taxon>
        <taxon>Deinococcales</taxon>
        <taxon>Deinococcaceae</taxon>
        <taxon>Deinococcus</taxon>
    </lineage>
</organism>
<dbReference type="GO" id="GO:0004831">
    <property type="term" value="F:tyrosine-tRNA ligase activity"/>
    <property type="evidence" value="ECO:0007669"/>
    <property type="project" value="UniProtKB-UniRule"/>
</dbReference>
<dbReference type="Gene3D" id="3.10.290.10">
    <property type="entry name" value="RNA-binding S4 domain"/>
    <property type="match status" value="1"/>
</dbReference>
<dbReference type="Gene3D" id="3.40.50.620">
    <property type="entry name" value="HUPs"/>
    <property type="match status" value="1"/>
</dbReference>
<dbReference type="CDD" id="cd00805">
    <property type="entry name" value="TyrRS_core"/>
    <property type="match status" value="1"/>
</dbReference>
<dbReference type="GO" id="GO:0005829">
    <property type="term" value="C:cytosol"/>
    <property type="evidence" value="ECO:0007669"/>
    <property type="project" value="TreeGrafter"/>
</dbReference>
<evidence type="ECO:0000313" key="14">
    <source>
        <dbReference type="Proteomes" id="UP000277766"/>
    </source>
</evidence>
<evidence type="ECO:0000256" key="5">
    <source>
        <dbReference type="ARBA" id="ARBA00022840"/>
    </source>
</evidence>
<comment type="caution">
    <text evidence="13">The sequence shown here is derived from an EMBL/GenBank/DDBJ whole genome shotgun (WGS) entry which is preliminary data.</text>
</comment>
<dbReference type="RefSeq" id="WP_126352068.1">
    <property type="nucleotide sequence ID" value="NZ_CP086380.1"/>
</dbReference>
<dbReference type="FunFam" id="3.40.50.620:FF:000061">
    <property type="entry name" value="Tyrosine--tRNA ligase"/>
    <property type="match status" value="1"/>
</dbReference>
<sequence length="414" mass="45744">MTEIRKNLPVDEQLAVLKRGVVDLVSEDDLRRKLEDSLETGQPLRVKLGADPTRPDLHLGHAVILRKMRQFQDLGHKVIMLIGDFTATIGDPSGKSKTRPPLSIEEARANAQSYLEQCRLILRSEPEVLEIRSNGEWLEEMGYKDIIALTAKYTVARILERDDFSKRLREGTPISMHELLYPLTQGYDSVALKADVELGGTDQLFNNLVGRALQRDYGQEPQVVMTLPLLVGLDGTEKMSKSLDNYIGVSDEPHAIFAGLMKVPDTLLENYFTLLTDLPQDRISEVLAGHPVEAHRQLAREVLGWLAPGSDPDAAEERFRSVAKGGIPDDLPEVTVAADELNDEGNVSMARLVVLAGLEPSNGAARKLIQNRGLKVAGEPYTDAQGWVTQAELGTEGGFVVQKGKDKFVRLILD</sequence>
<dbReference type="InterPro" id="IPR014729">
    <property type="entry name" value="Rossmann-like_a/b/a_fold"/>
</dbReference>
<feature type="domain" description="Tyrosine--tRNA ligase SYY-like C-terminal" evidence="12">
    <location>
        <begin position="330"/>
        <end position="409"/>
    </location>
</feature>
<keyword evidence="14" id="KW-1185">Reference proteome</keyword>
<reference evidence="13 14" key="1">
    <citation type="submission" date="2018-12" db="EMBL/GenBank/DDBJ databases">
        <title>Deinococcus radiophilus ATCC 27603 genome sequencing and assembly.</title>
        <authorList>
            <person name="Maclea K.S."/>
            <person name="Maynard C.R."/>
        </authorList>
    </citation>
    <scope>NUCLEOTIDE SEQUENCE [LARGE SCALE GENOMIC DNA]</scope>
    <source>
        <strain evidence="13 14">ATCC 27603</strain>
    </source>
</reference>
<keyword evidence="7 10" id="KW-0648">Protein biosynthesis</keyword>